<evidence type="ECO:0000256" key="4">
    <source>
        <dbReference type="ARBA" id="ARBA00022676"/>
    </source>
</evidence>
<dbReference type="SUPFAM" id="SSF53448">
    <property type="entry name" value="Nucleotide-diphospho-sugar transferases"/>
    <property type="match status" value="1"/>
</dbReference>
<dbReference type="Gene3D" id="3.90.550.10">
    <property type="entry name" value="Spore Coat Polysaccharide Biosynthesis Protein SpsA, Chain A"/>
    <property type="match status" value="1"/>
</dbReference>
<evidence type="ECO:0000313" key="12">
    <source>
        <dbReference type="Proteomes" id="UP001057142"/>
    </source>
</evidence>
<dbReference type="Pfam" id="PF01501">
    <property type="entry name" value="Glyco_transf_8"/>
    <property type="match status" value="1"/>
</dbReference>
<dbReference type="EMBL" id="CP116222">
    <property type="protein sequence ID" value="WFC08130.1"/>
    <property type="molecule type" value="Genomic_DNA"/>
</dbReference>
<dbReference type="InterPro" id="IPR013645">
    <property type="entry name" value="Glyco_transf_8N"/>
</dbReference>
<dbReference type="PANTHER" id="PTHR13778:SF47">
    <property type="entry name" value="LIPOPOLYSACCHARIDE 1,3-GALACTOSYLTRANSFERASE"/>
    <property type="match status" value="1"/>
</dbReference>
<proteinExistence type="inferred from homology"/>
<keyword evidence="12" id="KW-1185">Reference proteome</keyword>
<comment type="pathway">
    <text evidence="2">Bacterial outer membrane biogenesis; LPS core biosynthesis.</text>
</comment>
<evidence type="ECO:0000313" key="13">
    <source>
        <dbReference type="Proteomes" id="UP001222403"/>
    </source>
</evidence>
<evidence type="ECO:0000256" key="6">
    <source>
        <dbReference type="ARBA" id="ARBA00022723"/>
    </source>
</evidence>
<evidence type="ECO:0000256" key="3">
    <source>
        <dbReference type="ARBA" id="ARBA00006351"/>
    </source>
</evidence>
<evidence type="ECO:0000256" key="8">
    <source>
        <dbReference type="ARBA" id="ARBA00022985"/>
    </source>
</evidence>
<evidence type="ECO:0000256" key="7">
    <source>
        <dbReference type="ARBA" id="ARBA00022842"/>
    </source>
</evidence>
<sequence>MICFENAVNNNALFFGSSSDENTSDSLHVAYGADKNFLFGTGVSICSVLLNNKDMSFHFHIFTDILSDRDIELFKEITNLYNTNITLYTLNVDALRSLPTNKEWSYAIYFRLIIADYFYNKCDRILYMDSDVFCAGSIKELKKLDLTSTPVAAVMDVNDSFSIEMSELFNAEGIKKGYFNSGVMLINTEEWKRRQITEKSISVFTDNKLLSVIKYYDQDALNIAINGDWLKLDTNFNLKINLNDKYKNRAIRIVSPPVLVHFIGVTKPWHSWSKYYHEVNYFLNAKEKSPWKNISLITPQNITHRKYAFKHLKYCKEYLQAFYQYILYAYLKILRK</sequence>
<dbReference type="InterPro" id="IPR050748">
    <property type="entry name" value="Glycosyltrans_8_dom-fam"/>
</dbReference>
<dbReference type="EMBL" id="CP097327">
    <property type="protein sequence ID" value="USB35623.1"/>
    <property type="molecule type" value="Genomic_DNA"/>
</dbReference>
<keyword evidence="5" id="KW-0808">Transferase</keyword>
<evidence type="ECO:0000313" key="11">
    <source>
        <dbReference type="EMBL" id="WFC08130.1"/>
    </source>
</evidence>
<dbReference type="AlphaFoldDB" id="A0AAX3S4H5"/>
<evidence type="ECO:0000256" key="1">
    <source>
        <dbReference type="ARBA" id="ARBA00001946"/>
    </source>
</evidence>
<dbReference type="RefSeq" id="WP_163861018.1">
    <property type="nucleotide sequence ID" value="NZ_CP048796.1"/>
</dbReference>
<dbReference type="Pfam" id="PF08437">
    <property type="entry name" value="Glyco_transf_8C"/>
    <property type="match status" value="1"/>
</dbReference>
<gene>
    <name evidence="10" type="ORF">M5J11_12340</name>
    <name evidence="11" type="ORF">PG365_07095</name>
</gene>
<organism evidence="11 13">
    <name type="scientific">Providencia vermicola</name>
    <dbReference type="NCBI Taxonomy" id="333965"/>
    <lineage>
        <taxon>Bacteria</taxon>
        <taxon>Pseudomonadati</taxon>
        <taxon>Pseudomonadota</taxon>
        <taxon>Gammaproteobacteria</taxon>
        <taxon>Enterobacterales</taxon>
        <taxon>Morganellaceae</taxon>
        <taxon>Providencia</taxon>
    </lineage>
</organism>
<accession>A0AAX3S4H5</accession>
<keyword evidence="4" id="KW-0328">Glycosyltransferase</keyword>
<dbReference type="Proteomes" id="UP001057142">
    <property type="component" value="Chromosome"/>
</dbReference>
<keyword evidence="7" id="KW-0460">Magnesium</keyword>
<dbReference type="PANTHER" id="PTHR13778">
    <property type="entry name" value="GLYCOSYLTRANSFERASE 8 DOMAIN-CONTAINING PROTEIN"/>
    <property type="match status" value="1"/>
</dbReference>
<dbReference type="InterPro" id="IPR029044">
    <property type="entry name" value="Nucleotide-diphossugar_trans"/>
</dbReference>
<comment type="similarity">
    <text evidence="3">Belongs to the glycosyltransferase 8 family.</text>
</comment>
<dbReference type="GO" id="GO:0008918">
    <property type="term" value="F:lipopolysaccharide 3-alpha-galactosyltransferase activity"/>
    <property type="evidence" value="ECO:0007669"/>
    <property type="project" value="InterPro"/>
</dbReference>
<dbReference type="GO" id="GO:0046872">
    <property type="term" value="F:metal ion binding"/>
    <property type="evidence" value="ECO:0007669"/>
    <property type="project" value="UniProtKB-KW"/>
</dbReference>
<reference evidence="11" key="2">
    <citation type="submission" date="2023-01" db="EMBL/GenBank/DDBJ databases">
        <title>The prevalence of carbapenem-resistant bacteria in aquaculture in China and the genetic diversity of carbapenem-resistant genes.</title>
        <authorList>
            <person name="Wen R."/>
        </authorList>
    </citation>
    <scope>NUCLEOTIDE SEQUENCE</scope>
    <source>
        <strain evidence="11">PVA41-chromosome</strain>
    </source>
</reference>
<dbReference type="CDD" id="cd04194">
    <property type="entry name" value="GT8_A4GalT_like"/>
    <property type="match status" value="1"/>
</dbReference>
<comment type="cofactor">
    <cofactor evidence="1">
        <name>Mg(2+)</name>
        <dbReference type="ChEBI" id="CHEBI:18420"/>
    </cofactor>
</comment>
<evidence type="ECO:0000259" key="9">
    <source>
        <dbReference type="Pfam" id="PF08437"/>
    </source>
</evidence>
<keyword evidence="6" id="KW-0479">Metal-binding</keyword>
<dbReference type="InterPro" id="IPR002495">
    <property type="entry name" value="Glyco_trans_8"/>
</dbReference>
<protein>
    <submittedName>
        <fullName evidence="11">Glycosyltransferase</fullName>
    </submittedName>
    <submittedName>
        <fullName evidence="10">Lipopolysaccharide 1,3-galactosyltransferase</fullName>
    </submittedName>
</protein>
<dbReference type="Proteomes" id="UP001222403">
    <property type="component" value="Chromosome"/>
</dbReference>
<evidence type="ECO:0000313" key="10">
    <source>
        <dbReference type="EMBL" id="USB35623.1"/>
    </source>
</evidence>
<name>A0AAX3S4H5_9GAMM</name>
<evidence type="ECO:0000256" key="2">
    <source>
        <dbReference type="ARBA" id="ARBA00004713"/>
    </source>
</evidence>
<feature type="domain" description="Glycosyl transferase family 8 C-terminal" evidence="9">
    <location>
        <begin position="279"/>
        <end position="332"/>
    </location>
</feature>
<evidence type="ECO:0000256" key="5">
    <source>
        <dbReference type="ARBA" id="ARBA00022679"/>
    </source>
</evidence>
<reference evidence="10" key="1">
    <citation type="journal article" date="2022" name="Front. Microbiol.">
        <title>Identification of a novel aminoglycoside O-nucleotidyltransferase AadA33 in Providencia vermicola.</title>
        <authorList>
            <person name="Feng C."/>
            <person name="Gao M."/>
            <person name="Jiang W."/>
            <person name="Shi W."/>
            <person name="Li A."/>
            <person name="Liu S."/>
            <person name="Zhang L."/>
            <person name="Zhang X."/>
            <person name="Li Q."/>
            <person name="Lin H."/>
            <person name="Lu J."/>
            <person name="Li K."/>
            <person name="Zhang H."/>
            <person name="Hu Y."/>
            <person name="Bao Q."/>
            <person name="Lin X."/>
        </authorList>
    </citation>
    <scope>NUCLEOTIDE SEQUENCE</scope>
    <source>
        <strain evidence="10">P13</strain>
    </source>
</reference>
<keyword evidence="8" id="KW-0448">Lipopolysaccharide biosynthesis</keyword>